<comment type="caution">
    <text evidence="2">The sequence shown here is derived from an EMBL/GenBank/DDBJ whole genome shotgun (WGS) entry which is preliminary data.</text>
</comment>
<evidence type="ECO:0000259" key="1">
    <source>
        <dbReference type="Pfam" id="PF04069"/>
    </source>
</evidence>
<gene>
    <name evidence="2" type="ORF">DealDRAFT_2534</name>
</gene>
<dbReference type="Gene3D" id="3.40.190.10">
    <property type="entry name" value="Periplasmic binding protein-like II"/>
    <property type="match status" value="1"/>
</dbReference>
<dbReference type="GO" id="GO:0043190">
    <property type="term" value="C:ATP-binding cassette (ABC) transporter complex"/>
    <property type="evidence" value="ECO:0007669"/>
    <property type="project" value="InterPro"/>
</dbReference>
<evidence type="ECO:0000313" key="3">
    <source>
        <dbReference type="Proteomes" id="UP000006443"/>
    </source>
</evidence>
<accession>C0GJ75</accession>
<dbReference type="Proteomes" id="UP000006443">
    <property type="component" value="Unassembled WGS sequence"/>
</dbReference>
<organism evidence="2 3">
    <name type="scientific">Dethiobacter alkaliphilus AHT 1</name>
    <dbReference type="NCBI Taxonomy" id="555088"/>
    <lineage>
        <taxon>Bacteria</taxon>
        <taxon>Bacillati</taxon>
        <taxon>Bacillota</taxon>
        <taxon>Dethiobacteria</taxon>
        <taxon>Dethiobacterales</taxon>
        <taxon>Dethiobacteraceae</taxon>
        <taxon>Dethiobacter</taxon>
    </lineage>
</organism>
<dbReference type="Gene3D" id="3.40.190.100">
    <property type="entry name" value="Glycine betaine-binding periplasmic protein, domain 2"/>
    <property type="match status" value="1"/>
</dbReference>
<dbReference type="CDD" id="cd13641">
    <property type="entry name" value="PBP2_HisX_like"/>
    <property type="match status" value="1"/>
</dbReference>
<dbReference type="InterPro" id="IPR007210">
    <property type="entry name" value="ABC_Gly_betaine_transp_sub-bd"/>
</dbReference>
<keyword evidence="3" id="KW-1185">Reference proteome</keyword>
<dbReference type="EMBL" id="ACJM01000015">
    <property type="protein sequence ID" value="EEG76560.1"/>
    <property type="molecule type" value="Genomic_DNA"/>
</dbReference>
<dbReference type="OrthoDB" id="9801163at2"/>
<name>C0GJ75_DETAL</name>
<dbReference type="eggNOG" id="COG2113">
    <property type="taxonomic scope" value="Bacteria"/>
</dbReference>
<dbReference type="Pfam" id="PF04069">
    <property type="entry name" value="OpuAC"/>
    <property type="match status" value="1"/>
</dbReference>
<protein>
    <submittedName>
        <fullName evidence="2">Substrate-binding region of ABC-type glycine betaine transport system</fullName>
    </submittedName>
</protein>
<dbReference type="SUPFAM" id="SSF53850">
    <property type="entry name" value="Periplasmic binding protein-like II"/>
    <property type="match status" value="1"/>
</dbReference>
<feature type="domain" description="ABC-type glycine betaine transport system substrate-binding" evidence="1">
    <location>
        <begin position="38"/>
        <end position="317"/>
    </location>
</feature>
<proteinExistence type="predicted"/>
<sequence length="339" mass="38109">MLGSSSNRLYLLVSLVVLLMVFFIAGCVPDSAQEAKESITFAEGDWDSIRVHNAIARMILEEGYGYQTDARSNSEQLSLLGLSNGDVDVYMEIWTGNVFDEYNQLVADGDIVQVSVNYDDNRQGLYVPTFVIEGDEERGIEPLAPNLRSIHDLPDYWALFADPDDPAKGRIYGSVPGWFAEDVMQTKMESYGLSDTYNYFQPSSGTALATALISAIERGEPWVGYYWEPTWVAGKYDLTLLEDKPYNEQAWSDGFRTEFPSQRITIAVQKDLPQEAPDAVEFFSHYSTSSELTSEALAYMEENDATEKEAAIWFLNEFEEIWTGWVPAEVADSVKDAIN</sequence>
<evidence type="ECO:0000313" key="2">
    <source>
        <dbReference type="EMBL" id="EEG76560.1"/>
    </source>
</evidence>
<reference evidence="2 3" key="1">
    <citation type="submission" date="2009-02" db="EMBL/GenBank/DDBJ databases">
        <title>Sequencing of the draft genome and assembly of Dethiobacter alkaliphilus AHT 1.</title>
        <authorList>
            <consortium name="US DOE Joint Genome Institute (JGI-PGF)"/>
            <person name="Lucas S."/>
            <person name="Copeland A."/>
            <person name="Lapidus A."/>
            <person name="Glavina del Rio T."/>
            <person name="Dalin E."/>
            <person name="Tice H."/>
            <person name="Bruce D."/>
            <person name="Goodwin L."/>
            <person name="Pitluck S."/>
            <person name="Larimer F."/>
            <person name="Land M.L."/>
            <person name="Hauser L."/>
            <person name="Muyzer G."/>
        </authorList>
    </citation>
    <scope>NUCLEOTIDE SEQUENCE [LARGE SCALE GENOMIC DNA]</scope>
    <source>
        <strain evidence="2 3">AHT 1</strain>
    </source>
</reference>
<dbReference type="GO" id="GO:0022857">
    <property type="term" value="F:transmembrane transporter activity"/>
    <property type="evidence" value="ECO:0007669"/>
    <property type="project" value="InterPro"/>
</dbReference>
<dbReference type="AlphaFoldDB" id="C0GJ75"/>
<dbReference type="STRING" id="555088.DealDRAFT_2534"/>
<dbReference type="RefSeq" id="WP_008518032.1">
    <property type="nucleotide sequence ID" value="NZ_ACJM01000015.1"/>
</dbReference>